<evidence type="ECO:0000313" key="2">
    <source>
        <dbReference type="EMBL" id="HCM30831.1"/>
    </source>
</evidence>
<sequence>MELTTIAPTIDDSGIHAPTYDQILTWLKSKYRGIYGDDAYLENDSLDGQWLGVLALQFSQVNGVCIQTYNSFNPKTAGTDALARNVKINGIKKTLATYSTVDITVDGTPGTVITSGIVGDDNNNRWLLPATVIIPSSGLITVTARAEKAGAIFAAAGSIKNILKPTRGWLAVLNMNTSSIGQDVESNSQLRRRQALSVSISAISQTEAMRGAILALDNVSRCKIFENTTSTVDGNGLAAKSVCVVVSGGDAQEIAKIMHAKKSMGCAWHGNTNVTVMNIYNEPVVVSIYRPDIKNISFHVQIVTNESYSADTADAIAQNLADYVNTLDIGGNVLQNKLYGPANLYGAEASRTYEVLRITTRVDGVDMEGDYSLPFGCVAFCDPSEIAIEVTSG</sequence>
<proteinExistence type="predicted"/>
<dbReference type="AlphaFoldDB" id="A0A3D3G362"/>
<feature type="domain" description="Baseplate protein J-like barrel" evidence="1">
    <location>
        <begin position="103"/>
        <end position="179"/>
    </location>
</feature>
<accession>A0A3D3G362</accession>
<protein>
    <submittedName>
        <fullName evidence="2">Phage baseplate protein</fullName>
    </submittedName>
</protein>
<dbReference type="Pfam" id="PF04865">
    <property type="entry name" value="Baseplate_J"/>
    <property type="match status" value="1"/>
</dbReference>
<reference evidence="2 3" key="1">
    <citation type="journal article" date="2018" name="Nat. Biotechnol.">
        <title>A standardized bacterial taxonomy based on genome phylogeny substantially revises the tree of life.</title>
        <authorList>
            <person name="Parks D.H."/>
            <person name="Chuvochina M."/>
            <person name="Waite D.W."/>
            <person name="Rinke C."/>
            <person name="Skarshewski A."/>
            <person name="Chaumeil P.A."/>
            <person name="Hugenholtz P."/>
        </authorList>
    </citation>
    <scope>NUCLEOTIDE SEQUENCE [LARGE SCALE GENOMIC DNA]</scope>
    <source>
        <strain evidence="2">UBA10045</strain>
    </source>
</reference>
<comment type="caution">
    <text evidence="2">The sequence shown here is derived from an EMBL/GenBank/DDBJ whole genome shotgun (WGS) entry which is preliminary data.</text>
</comment>
<gene>
    <name evidence="2" type="ORF">DIC32_03660</name>
</gene>
<evidence type="ECO:0000313" key="3">
    <source>
        <dbReference type="Proteomes" id="UP000262257"/>
    </source>
</evidence>
<dbReference type="EMBL" id="DPXL01000051">
    <property type="protein sequence ID" value="HCM30831.1"/>
    <property type="molecule type" value="Genomic_DNA"/>
</dbReference>
<dbReference type="InterPro" id="IPR006949">
    <property type="entry name" value="Barrel_Baseplate_J-like"/>
</dbReference>
<evidence type="ECO:0000259" key="1">
    <source>
        <dbReference type="Pfam" id="PF04865"/>
    </source>
</evidence>
<organism evidence="2 3">
    <name type="scientific">Acinetobacter radioresistens</name>
    <dbReference type="NCBI Taxonomy" id="40216"/>
    <lineage>
        <taxon>Bacteria</taxon>
        <taxon>Pseudomonadati</taxon>
        <taxon>Pseudomonadota</taxon>
        <taxon>Gammaproteobacteria</taxon>
        <taxon>Moraxellales</taxon>
        <taxon>Moraxellaceae</taxon>
        <taxon>Acinetobacter</taxon>
    </lineage>
</organism>
<dbReference type="Proteomes" id="UP000262257">
    <property type="component" value="Unassembled WGS sequence"/>
</dbReference>
<name>A0A3D3G362_ACIRA</name>